<comment type="subcellular location">
    <subcellularLocation>
        <location evidence="2">Membrane</location>
    </subcellularLocation>
</comment>
<evidence type="ECO:0000256" key="3">
    <source>
        <dbReference type="ARBA" id="ARBA00012438"/>
    </source>
</evidence>
<dbReference type="SMART" id="SM00388">
    <property type="entry name" value="HisKA"/>
    <property type="match status" value="1"/>
</dbReference>
<feature type="transmembrane region" description="Helical" evidence="11">
    <location>
        <begin position="21"/>
        <end position="42"/>
    </location>
</feature>
<keyword evidence="9" id="KW-0902">Two-component regulatory system</keyword>
<dbReference type="GO" id="GO:0000155">
    <property type="term" value="F:phosphorelay sensor kinase activity"/>
    <property type="evidence" value="ECO:0007669"/>
    <property type="project" value="InterPro"/>
</dbReference>
<proteinExistence type="predicted"/>
<dbReference type="PANTHER" id="PTHR45436">
    <property type="entry name" value="SENSOR HISTIDINE KINASE YKOH"/>
    <property type="match status" value="1"/>
</dbReference>
<keyword evidence="10 11" id="KW-0472">Membrane</keyword>
<keyword evidence="4" id="KW-0597">Phosphoprotein</keyword>
<evidence type="ECO:0000256" key="11">
    <source>
        <dbReference type="SAM" id="Phobius"/>
    </source>
</evidence>
<dbReference type="InterPro" id="IPR050428">
    <property type="entry name" value="TCS_sensor_his_kinase"/>
</dbReference>
<dbReference type="PRINTS" id="PR00344">
    <property type="entry name" value="BCTRLSENSOR"/>
</dbReference>
<dbReference type="Pfam" id="PF00672">
    <property type="entry name" value="HAMP"/>
    <property type="match status" value="1"/>
</dbReference>
<evidence type="ECO:0000256" key="1">
    <source>
        <dbReference type="ARBA" id="ARBA00000085"/>
    </source>
</evidence>
<dbReference type="Gene3D" id="3.30.565.10">
    <property type="entry name" value="Histidine kinase-like ATPase, C-terminal domain"/>
    <property type="match status" value="1"/>
</dbReference>
<dbReference type="SUPFAM" id="SSF158472">
    <property type="entry name" value="HAMP domain-like"/>
    <property type="match status" value="1"/>
</dbReference>
<dbReference type="PROSITE" id="PS50109">
    <property type="entry name" value="HIS_KIN"/>
    <property type="match status" value="1"/>
</dbReference>
<dbReference type="Proteomes" id="UP000321058">
    <property type="component" value="Unassembled WGS sequence"/>
</dbReference>
<dbReference type="Gene3D" id="6.10.340.10">
    <property type="match status" value="1"/>
</dbReference>
<evidence type="ECO:0000256" key="8">
    <source>
        <dbReference type="ARBA" id="ARBA00022989"/>
    </source>
</evidence>
<organism evidence="14 15">
    <name type="scientific">Reyranella soli</name>
    <dbReference type="NCBI Taxonomy" id="1230389"/>
    <lineage>
        <taxon>Bacteria</taxon>
        <taxon>Pseudomonadati</taxon>
        <taxon>Pseudomonadota</taxon>
        <taxon>Alphaproteobacteria</taxon>
        <taxon>Hyphomicrobiales</taxon>
        <taxon>Reyranellaceae</taxon>
        <taxon>Reyranella</taxon>
    </lineage>
</organism>
<dbReference type="InterPro" id="IPR004358">
    <property type="entry name" value="Sig_transdc_His_kin-like_C"/>
</dbReference>
<reference evidence="14 15" key="1">
    <citation type="submission" date="2019-07" db="EMBL/GenBank/DDBJ databases">
        <title>Whole genome shotgun sequence of Reyranella soli NBRC 108950.</title>
        <authorList>
            <person name="Hosoyama A."/>
            <person name="Uohara A."/>
            <person name="Ohji S."/>
            <person name="Ichikawa N."/>
        </authorList>
    </citation>
    <scope>NUCLEOTIDE SEQUENCE [LARGE SCALE GENOMIC DNA]</scope>
    <source>
        <strain evidence="14 15">NBRC 108950</strain>
    </source>
</reference>
<evidence type="ECO:0000256" key="4">
    <source>
        <dbReference type="ARBA" id="ARBA00022553"/>
    </source>
</evidence>
<dbReference type="Pfam" id="PF00512">
    <property type="entry name" value="HisKA"/>
    <property type="match status" value="1"/>
</dbReference>
<keyword evidence="5" id="KW-0808">Transferase</keyword>
<evidence type="ECO:0000256" key="7">
    <source>
        <dbReference type="ARBA" id="ARBA00022777"/>
    </source>
</evidence>
<evidence type="ECO:0000259" key="12">
    <source>
        <dbReference type="PROSITE" id="PS50109"/>
    </source>
</evidence>
<sequence>MSSARPSSTLGRILRSASFRLTLFYAALFIASAGALFATVYVTATAAMQNDMAAVLRSEAFQLAEVHSRTGLNGLAQQIARRMNFRTRGPIFYLLQAPNGRVVVGNLPGMPPVNGVIDFVPKADTPAPDADGERTKLTGFGLTLSDGSFLLVAQDAARLTDMQHAIVRAFAWAGGLTLLLAIAGGAVLANSFLRRIDAITRTNRAIMEGDLSARIPVRGTHDEIDQLIASLNAMLGRIQQLMDGLRQVSSDIAHDLRTPLGRLRQHLEDARERAKTTADYDAATDAAIAEADELLETFSALLRIAQVEAGAQKSAFAELDLSALARSVGEAYQPAAEDSGHTLDIHIEDGVHLTGDRQLLAQMISNLVENALHHTPDDSSVTLALRRTGARFDIEVADNGPGIPEAERGRVFDRFYRLDRSRSTAGSGLGLALVKAIAGLHGLSIELTDRKPGLGVVVTGTAAR</sequence>
<gene>
    <name evidence="14" type="ORF">RSO01_65680</name>
</gene>
<dbReference type="CDD" id="cd06225">
    <property type="entry name" value="HAMP"/>
    <property type="match status" value="1"/>
</dbReference>
<dbReference type="SMART" id="SM00387">
    <property type="entry name" value="HATPase_c"/>
    <property type="match status" value="1"/>
</dbReference>
<evidence type="ECO:0000256" key="10">
    <source>
        <dbReference type="ARBA" id="ARBA00023136"/>
    </source>
</evidence>
<accession>A0A512NKE8</accession>
<keyword evidence="8 11" id="KW-1133">Transmembrane helix</keyword>
<dbReference type="SUPFAM" id="SSF55874">
    <property type="entry name" value="ATPase domain of HSP90 chaperone/DNA topoisomerase II/histidine kinase"/>
    <property type="match status" value="1"/>
</dbReference>
<keyword evidence="15" id="KW-1185">Reference proteome</keyword>
<evidence type="ECO:0000313" key="15">
    <source>
        <dbReference type="Proteomes" id="UP000321058"/>
    </source>
</evidence>
<keyword evidence="7 14" id="KW-0418">Kinase</keyword>
<evidence type="ECO:0000256" key="2">
    <source>
        <dbReference type="ARBA" id="ARBA00004370"/>
    </source>
</evidence>
<protein>
    <recommendedName>
        <fullName evidence="3">histidine kinase</fullName>
        <ecNumber evidence="3">2.7.13.3</ecNumber>
    </recommendedName>
</protein>
<evidence type="ECO:0000256" key="6">
    <source>
        <dbReference type="ARBA" id="ARBA00022692"/>
    </source>
</evidence>
<dbReference type="CDD" id="cd00075">
    <property type="entry name" value="HATPase"/>
    <property type="match status" value="1"/>
</dbReference>
<dbReference type="PROSITE" id="PS50885">
    <property type="entry name" value="HAMP"/>
    <property type="match status" value="1"/>
</dbReference>
<dbReference type="AlphaFoldDB" id="A0A512NKE8"/>
<feature type="domain" description="HAMP" evidence="13">
    <location>
        <begin position="190"/>
        <end position="243"/>
    </location>
</feature>
<feature type="domain" description="Histidine kinase" evidence="12">
    <location>
        <begin position="251"/>
        <end position="464"/>
    </location>
</feature>
<dbReference type="InterPro" id="IPR005467">
    <property type="entry name" value="His_kinase_dom"/>
</dbReference>
<dbReference type="OrthoDB" id="9815202at2"/>
<name>A0A512NKE8_9HYPH</name>
<dbReference type="EC" id="2.7.13.3" evidence="3"/>
<dbReference type="InterPro" id="IPR036097">
    <property type="entry name" value="HisK_dim/P_sf"/>
</dbReference>
<comment type="catalytic activity">
    <reaction evidence="1">
        <text>ATP + protein L-histidine = ADP + protein N-phospho-L-histidine.</text>
        <dbReference type="EC" id="2.7.13.3"/>
    </reaction>
</comment>
<dbReference type="InterPro" id="IPR003660">
    <property type="entry name" value="HAMP_dom"/>
</dbReference>
<dbReference type="Gene3D" id="1.10.287.130">
    <property type="match status" value="1"/>
</dbReference>
<evidence type="ECO:0000313" key="14">
    <source>
        <dbReference type="EMBL" id="GEP59402.1"/>
    </source>
</evidence>
<evidence type="ECO:0000256" key="5">
    <source>
        <dbReference type="ARBA" id="ARBA00022679"/>
    </source>
</evidence>
<dbReference type="SMART" id="SM00304">
    <property type="entry name" value="HAMP"/>
    <property type="match status" value="1"/>
</dbReference>
<keyword evidence="6 11" id="KW-0812">Transmembrane</keyword>
<evidence type="ECO:0000259" key="13">
    <source>
        <dbReference type="PROSITE" id="PS50885"/>
    </source>
</evidence>
<comment type="caution">
    <text evidence="14">The sequence shown here is derived from an EMBL/GenBank/DDBJ whole genome shotgun (WGS) entry which is preliminary data.</text>
</comment>
<dbReference type="PANTHER" id="PTHR45436:SF8">
    <property type="entry name" value="HISTIDINE KINASE"/>
    <property type="match status" value="1"/>
</dbReference>
<dbReference type="SUPFAM" id="SSF47384">
    <property type="entry name" value="Homodimeric domain of signal transducing histidine kinase"/>
    <property type="match status" value="1"/>
</dbReference>
<dbReference type="InterPro" id="IPR003661">
    <property type="entry name" value="HisK_dim/P_dom"/>
</dbReference>
<dbReference type="EMBL" id="BKAJ01000129">
    <property type="protein sequence ID" value="GEP59402.1"/>
    <property type="molecule type" value="Genomic_DNA"/>
</dbReference>
<dbReference type="InterPro" id="IPR036890">
    <property type="entry name" value="HATPase_C_sf"/>
</dbReference>
<evidence type="ECO:0000256" key="9">
    <source>
        <dbReference type="ARBA" id="ARBA00023012"/>
    </source>
</evidence>
<feature type="transmembrane region" description="Helical" evidence="11">
    <location>
        <begin position="169"/>
        <end position="193"/>
    </location>
</feature>
<dbReference type="Pfam" id="PF02518">
    <property type="entry name" value="HATPase_c"/>
    <property type="match status" value="1"/>
</dbReference>
<dbReference type="InterPro" id="IPR003594">
    <property type="entry name" value="HATPase_dom"/>
</dbReference>
<dbReference type="GO" id="GO:0005886">
    <property type="term" value="C:plasma membrane"/>
    <property type="evidence" value="ECO:0007669"/>
    <property type="project" value="TreeGrafter"/>
</dbReference>